<keyword evidence="6 9" id="KW-0472">Membrane</keyword>
<evidence type="ECO:0000256" key="7">
    <source>
        <dbReference type="ARBA" id="ARBA00023170"/>
    </source>
</evidence>
<evidence type="ECO:0000256" key="4">
    <source>
        <dbReference type="ARBA" id="ARBA00022725"/>
    </source>
</evidence>
<keyword evidence="8 9" id="KW-0807">Transducer</keyword>
<feature type="transmembrane region" description="Helical" evidence="9">
    <location>
        <begin position="187"/>
        <end position="207"/>
    </location>
</feature>
<keyword evidence="10" id="KW-1185">Reference proteome</keyword>
<protein>
    <recommendedName>
        <fullName evidence="9">Odorant receptor</fullName>
    </recommendedName>
</protein>
<evidence type="ECO:0000256" key="8">
    <source>
        <dbReference type="ARBA" id="ARBA00023224"/>
    </source>
</evidence>
<proteinExistence type="inferred from homology"/>
<dbReference type="PANTHER" id="PTHR21137">
    <property type="entry name" value="ODORANT RECEPTOR"/>
    <property type="match status" value="1"/>
</dbReference>
<dbReference type="RefSeq" id="XP_064073172.1">
    <property type="nucleotide sequence ID" value="XM_064217102.1"/>
</dbReference>
<evidence type="ECO:0000256" key="2">
    <source>
        <dbReference type="ARBA" id="ARBA00022606"/>
    </source>
</evidence>
<feature type="transmembrane region" description="Helical" evidence="9">
    <location>
        <begin position="274"/>
        <end position="304"/>
    </location>
</feature>
<keyword evidence="4 9" id="KW-0552">Olfaction</keyword>
<accession>A0ABM4APE1</accession>
<sequence length="406" mass="46768">MGEMEDFPYEFTKPLLLCFNLLKRCNIGFFDDNVPFLQKYWRSFFIVPCVIIHYISTTIYISRVFTSQIKISELTFMVPIFLILTQGFLKAAVIITKRDKIASLVINLGKMWKTDNLSDIQLKKKNQLLKRLDCFHAVFYWGNLIAICQNMLAPLLLTLIKKFVLQQDTELLLPFGYVYPFDPLKNWFRYIAVYIFQLFAILSVVSVYLGAEVVTITICAHLSTEFALLREDLMQIIPKKKQPDTLMVNDDDAIRNFIQNHQKLIELTASSNNIFNLIVFIDMLFVTVIMCFFGLGVTVAYAAVDIANNFIAVLALLLPIYILCYNAEMLKVESSGIADSAYETLWYNGDTHYQKTIQFIIARSQRPCCLTSLNYVSITLNTFTKVVSTTWSYFSLARSLFSNNIE</sequence>
<feature type="transmembrane region" description="Helical" evidence="9">
    <location>
        <begin position="74"/>
        <end position="95"/>
    </location>
</feature>
<keyword evidence="5 9" id="KW-1133">Transmembrane helix</keyword>
<keyword evidence="3 9" id="KW-0812">Transmembrane</keyword>
<evidence type="ECO:0000256" key="3">
    <source>
        <dbReference type="ARBA" id="ARBA00022692"/>
    </source>
</evidence>
<dbReference type="PANTHER" id="PTHR21137:SF44">
    <property type="entry name" value="ODORANT RECEPTOR 13A-RELATED"/>
    <property type="match status" value="1"/>
</dbReference>
<comment type="caution">
    <text evidence="9">Lacks conserved residue(s) required for the propagation of feature annotation.</text>
</comment>
<feature type="transmembrane region" description="Helical" evidence="9">
    <location>
        <begin position="40"/>
        <end position="62"/>
    </location>
</feature>
<comment type="similarity">
    <text evidence="9">Belongs to the insect chemoreceptor superfamily. Heteromeric odorant receptor channel (TC 1.A.69) family.</text>
</comment>
<feature type="transmembrane region" description="Helical" evidence="9">
    <location>
        <begin position="310"/>
        <end position="327"/>
    </location>
</feature>
<evidence type="ECO:0000256" key="6">
    <source>
        <dbReference type="ARBA" id="ARBA00023136"/>
    </source>
</evidence>
<evidence type="ECO:0000313" key="10">
    <source>
        <dbReference type="Proteomes" id="UP001652626"/>
    </source>
</evidence>
<dbReference type="GeneID" id="113403489"/>
<evidence type="ECO:0000256" key="5">
    <source>
        <dbReference type="ARBA" id="ARBA00022989"/>
    </source>
</evidence>
<reference evidence="11" key="1">
    <citation type="submission" date="2025-08" db="UniProtKB">
        <authorList>
            <consortium name="RefSeq"/>
        </authorList>
    </citation>
    <scope>IDENTIFICATION</scope>
    <source>
        <tissue evidence="11">Whole body</tissue>
    </source>
</reference>
<gene>
    <name evidence="11" type="primary">LOC113403489</name>
</gene>
<name>A0ABM4APE1_VANTA</name>
<comment type="subcellular location">
    <subcellularLocation>
        <location evidence="9">Cell membrane</location>
        <topology evidence="9">Multi-pass membrane protein</topology>
    </subcellularLocation>
    <subcellularLocation>
        <location evidence="1">Membrane</location>
        <topology evidence="1">Multi-pass membrane protein</topology>
    </subcellularLocation>
</comment>
<evidence type="ECO:0000256" key="1">
    <source>
        <dbReference type="ARBA" id="ARBA00004141"/>
    </source>
</evidence>
<organism evidence="10 11">
    <name type="scientific">Vanessa tameamea</name>
    <name type="common">Kamehameha butterfly</name>
    <dbReference type="NCBI Taxonomy" id="334116"/>
    <lineage>
        <taxon>Eukaryota</taxon>
        <taxon>Metazoa</taxon>
        <taxon>Ecdysozoa</taxon>
        <taxon>Arthropoda</taxon>
        <taxon>Hexapoda</taxon>
        <taxon>Insecta</taxon>
        <taxon>Pterygota</taxon>
        <taxon>Neoptera</taxon>
        <taxon>Endopterygota</taxon>
        <taxon>Lepidoptera</taxon>
        <taxon>Glossata</taxon>
        <taxon>Ditrysia</taxon>
        <taxon>Papilionoidea</taxon>
        <taxon>Nymphalidae</taxon>
        <taxon>Nymphalinae</taxon>
        <taxon>Vanessa</taxon>
    </lineage>
</organism>
<keyword evidence="2 9" id="KW-0716">Sensory transduction</keyword>
<dbReference type="InterPro" id="IPR004117">
    <property type="entry name" value="7tm6_olfct_rcpt"/>
</dbReference>
<feature type="transmembrane region" description="Helical" evidence="9">
    <location>
        <begin position="138"/>
        <end position="160"/>
    </location>
</feature>
<dbReference type="Proteomes" id="UP001652626">
    <property type="component" value="Chromosome 15"/>
</dbReference>
<dbReference type="Pfam" id="PF02949">
    <property type="entry name" value="7tm_6"/>
    <property type="match status" value="1"/>
</dbReference>
<evidence type="ECO:0000313" key="11">
    <source>
        <dbReference type="RefSeq" id="XP_064073172.1"/>
    </source>
</evidence>
<keyword evidence="7 9" id="KW-0675">Receptor</keyword>
<evidence type="ECO:0000256" key="9">
    <source>
        <dbReference type="RuleBase" id="RU351113"/>
    </source>
</evidence>